<evidence type="ECO:0000259" key="1">
    <source>
        <dbReference type="Pfam" id="PF01402"/>
    </source>
</evidence>
<feature type="domain" description="Ribbon-helix-helix protein CopG" evidence="1">
    <location>
        <begin position="6"/>
        <end position="44"/>
    </location>
</feature>
<reference evidence="2 3" key="2">
    <citation type="submission" date="2006-07" db="EMBL/GenBank/DDBJ databases">
        <title>Sequencing of the draft genome and assembly of Chlorobium ferroxidans DSM 13031.</title>
        <authorList>
            <consortium name="US DOE Joint Genome Institute (JGI-PGF)"/>
            <person name="Copeland A."/>
            <person name="Lucas S."/>
            <person name="Lapidus A."/>
            <person name="Barry K."/>
            <person name="Glavina del Rio T."/>
            <person name="Dalin E."/>
            <person name="Tice H."/>
            <person name="Bruce D."/>
            <person name="Pitluck S."/>
            <person name="Richardson P."/>
        </authorList>
    </citation>
    <scope>NUCLEOTIDE SEQUENCE [LARGE SCALE GENOMIC DNA]</scope>
    <source>
        <strain evidence="2 3">DSM 13031</strain>
    </source>
</reference>
<dbReference type="CDD" id="cd22231">
    <property type="entry name" value="RHH_NikR_HicB-like"/>
    <property type="match status" value="1"/>
</dbReference>
<sequence>MMPTVTVNIAFQDSLLDQIDKTARKEFRSRSELIREAARLYIERRSQWSDLFALGDMVVQKNQLTQDDVSGEIASARAARTTSA</sequence>
<comment type="caution">
    <text evidence="2">The sequence shown here is derived from an EMBL/GenBank/DDBJ whole genome shotgun (WGS) entry which is preliminary data.</text>
</comment>
<evidence type="ECO:0000313" key="3">
    <source>
        <dbReference type="Proteomes" id="UP000004162"/>
    </source>
</evidence>
<proteinExistence type="predicted"/>
<keyword evidence="3" id="KW-1185">Reference proteome</keyword>
<accession>Q0YTZ6</accession>
<protein>
    <submittedName>
        <fullName evidence="2">CopG-like DNA-binding</fullName>
    </submittedName>
</protein>
<dbReference type="SUPFAM" id="SSF47598">
    <property type="entry name" value="Ribbon-helix-helix"/>
    <property type="match status" value="1"/>
</dbReference>
<dbReference type="Pfam" id="PF01402">
    <property type="entry name" value="RHH_1"/>
    <property type="match status" value="1"/>
</dbReference>
<gene>
    <name evidence="2" type="ORF">CferDRAFT_1870</name>
</gene>
<reference evidence="2 3" key="1">
    <citation type="submission" date="2006-07" db="EMBL/GenBank/DDBJ databases">
        <title>Annotation of the draft genome assembly of Chlorobium ferroxidans DSM 13031.</title>
        <authorList>
            <consortium name="US DOE Joint Genome Institute (JGI-ORNL)"/>
            <person name="Larimer F."/>
            <person name="Land M."/>
            <person name="Hauser L."/>
        </authorList>
    </citation>
    <scope>NUCLEOTIDE SEQUENCE [LARGE SCALE GENOMIC DNA]</scope>
    <source>
        <strain evidence="2 3">DSM 13031</strain>
    </source>
</reference>
<dbReference type="GO" id="GO:0006355">
    <property type="term" value="P:regulation of DNA-templated transcription"/>
    <property type="evidence" value="ECO:0007669"/>
    <property type="project" value="InterPro"/>
</dbReference>
<keyword evidence="2" id="KW-0238">DNA-binding</keyword>
<dbReference type="InterPro" id="IPR010985">
    <property type="entry name" value="Ribbon_hlx_hlx"/>
</dbReference>
<evidence type="ECO:0000313" key="2">
    <source>
        <dbReference type="EMBL" id="EAT59863.1"/>
    </source>
</evidence>
<dbReference type="Proteomes" id="UP000004162">
    <property type="component" value="Unassembled WGS sequence"/>
</dbReference>
<dbReference type="InterPro" id="IPR002145">
    <property type="entry name" value="CopG"/>
</dbReference>
<dbReference type="GO" id="GO:0003677">
    <property type="term" value="F:DNA binding"/>
    <property type="evidence" value="ECO:0007669"/>
    <property type="project" value="UniProtKB-KW"/>
</dbReference>
<dbReference type="Gene3D" id="1.10.1220.10">
    <property type="entry name" value="Met repressor-like"/>
    <property type="match status" value="1"/>
</dbReference>
<organism evidence="2 3">
    <name type="scientific">Chlorobium ferrooxidans DSM 13031</name>
    <dbReference type="NCBI Taxonomy" id="377431"/>
    <lineage>
        <taxon>Bacteria</taxon>
        <taxon>Pseudomonadati</taxon>
        <taxon>Chlorobiota</taxon>
        <taxon>Chlorobiia</taxon>
        <taxon>Chlorobiales</taxon>
        <taxon>Chlorobiaceae</taxon>
        <taxon>Chlorobium/Pelodictyon group</taxon>
        <taxon>Chlorobium</taxon>
    </lineage>
</organism>
<dbReference type="EMBL" id="AASE01000002">
    <property type="protein sequence ID" value="EAT59863.1"/>
    <property type="molecule type" value="Genomic_DNA"/>
</dbReference>
<name>Q0YTZ6_9CHLB</name>
<dbReference type="InterPro" id="IPR013321">
    <property type="entry name" value="Arc_rbn_hlx_hlx"/>
</dbReference>
<dbReference type="AlphaFoldDB" id="Q0YTZ6"/>